<evidence type="ECO:0000256" key="2">
    <source>
        <dbReference type="ARBA" id="ARBA00022729"/>
    </source>
</evidence>
<protein>
    <submittedName>
        <fullName evidence="4">Uncharacterized protein</fullName>
    </submittedName>
</protein>
<dbReference type="Pfam" id="PF09435">
    <property type="entry name" value="DUF2015"/>
    <property type="match status" value="1"/>
</dbReference>
<gene>
    <name evidence="4" type="ordered locus">Ecym_1301</name>
</gene>
<evidence type="ECO:0000256" key="1">
    <source>
        <dbReference type="ARBA" id="ARBA00008325"/>
    </source>
</evidence>
<sequence>MLRFVLHTLVWTAVMVGLLFLAHRKREAIKDMAYSMAAKLKLKFGGYIRINDHFVEDMEAGLSSRNFNILSSNSQDPRSGLDEVSKEEIRRIMQHEDISFDKARLIYTTKKFSENGIAPDGTPLDPKAITFAH</sequence>
<dbReference type="PANTHER" id="PTHR28023:SF1">
    <property type="entry name" value="UPF0357 PROTEIN YCL012C"/>
    <property type="match status" value="1"/>
</dbReference>
<keyword evidence="3" id="KW-1133">Transmembrane helix</keyword>
<dbReference type="OrthoDB" id="447314at2759"/>
<keyword evidence="3" id="KW-0812">Transmembrane</keyword>
<proteinExistence type="inferred from homology"/>
<keyword evidence="5" id="KW-1185">Reference proteome</keyword>
<evidence type="ECO:0000256" key="3">
    <source>
        <dbReference type="SAM" id="Phobius"/>
    </source>
</evidence>
<evidence type="ECO:0000313" key="4">
    <source>
        <dbReference type="EMBL" id="AET37539.1"/>
    </source>
</evidence>
<dbReference type="AlphaFoldDB" id="G8JN75"/>
<dbReference type="OMA" id="EEIMRIM"/>
<feature type="transmembrane region" description="Helical" evidence="3">
    <location>
        <begin position="6"/>
        <end position="22"/>
    </location>
</feature>
<dbReference type="EMBL" id="CP002497">
    <property type="protein sequence ID" value="AET37539.1"/>
    <property type="molecule type" value="Genomic_DNA"/>
</dbReference>
<dbReference type="eggNOG" id="ENOG502S73R">
    <property type="taxonomic scope" value="Eukaryota"/>
</dbReference>
<evidence type="ECO:0000313" key="5">
    <source>
        <dbReference type="Proteomes" id="UP000006790"/>
    </source>
</evidence>
<dbReference type="KEGG" id="erc:Ecym_1301"/>
<comment type="similarity">
    <text evidence="1">Belongs to the UPF0357 family.</text>
</comment>
<keyword evidence="2" id="KW-0732">Signal</keyword>
<reference evidence="5" key="1">
    <citation type="journal article" date="2012" name="G3 (Bethesda)">
        <title>Pichia sorbitophila, an interspecies yeast hybrid reveals early steps of genome resolution following polyploidization.</title>
        <authorList>
            <person name="Leh Louis V."/>
            <person name="Despons L."/>
            <person name="Friedrich A."/>
            <person name="Martin T."/>
            <person name="Durrens P."/>
            <person name="Casaregola S."/>
            <person name="Neuveglise C."/>
            <person name="Fairhead C."/>
            <person name="Marck C."/>
            <person name="Cruz J.A."/>
            <person name="Straub M.L."/>
            <person name="Kugler V."/>
            <person name="Sacerdot C."/>
            <person name="Uzunov Z."/>
            <person name="Thierry A."/>
            <person name="Weiss S."/>
            <person name="Bleykasten C."/>
            <person name="De Montigny J."/>
            <person name="Jacques N."/>
            <person name="Jung P."/>
            <person name="Lemaire M."/>
            <person name="Mallet S."/>
            <person name="Morel G."/>
            <person name="Richard G.F."/>
            <person name="Sarkar A."/>
            <person name="Savel G."/>
            <person name="Schacherer J."/>
            <person name="Seret M.L."/>
            <person name="Talla E."/>
            <person name="Samson G."/>
            <person name="Jubin C."/>
            <person name="Poulain J."/>
            <person name="Vacherie B."/>
            <person name="Barbe V."/>
            <person name="Pelletier E."/>
            <person name="Sherman D.J."/>
            <person name="Westhof E."/>
            <person name="Weissenbach J."/>
            <person name="Baret P.V."/>
            <person name="Wincker P."/>
            <person name="Gaillardin C."/>
            <person name="Dujon B."/>
            <person name="Souciet J.L."/>
        </authorList>
    </citation>
    <scope>NUCLEOTIDE SEQUENCE [LARGE SCALE GENOMIC DNA]</scope>
    <source>
        <strain evidence="5">CBS 270.75 / DBVPG 7215 / KCTC 17166 / NRRL Y-17582</strain>
    </source>
</reference>
<name>G8JN75_ERECY</name>
<dbReference type="RefSeq" id="XP_003644356.1">
    <property type="nucleotide sequence ID" value="XM_003644308.1"/>
</dbReference>
<dbReference type="InParanoid" id="G8JN75"/>
<organism evidence="4 5">
    <name type="scientific">Eremothecium cymbalariae (strain CBS 270.75 / DBVPG 7215 / KCTC 17166 / NRRL Y-17582)</name>
    <name type="common">Yeast</name>
    <dbReference type="NCBI Taxonomy" id="931890"/>
    <lineage>
        <taxon>Eukaryota</taxon>
        <taxon>Fungi</taxon>
        <taxon>Dikarya</taxon>
        <taxon>Ascomycota</taxon>
        <taxon>Saccharomycotina</taxon>
        <taxon>Saccharomycetes</taxon>
        <taxon>Saccharomycetales</taxon>
        <taxon>Saccharomycetaceae</taxon>
        <taxon>Eremothecium</taxon>
    </lineage>
</organism>
<dbReference type="FunCoup" id="G8JN75">
    <property type="interactions" value="7"/>
</dbReference>
<dbReference type="GeneID" id="11469671"/>
<dbReference type="PANTHER" id="PTHR28023">
    <property type="entry name" value="UPF0357 PROTEIN YCL012C"/>
    <property type="match status" value="1"/>
</dbReference>
<keyword evidence="3" id="KW-0472">Membrane</keyword>
<accession>G8JN75</accession>
<dbReference type="InterPro" id="IPR018559">
    <property type="entry name" value="DUF2015"/>
</dbReference>
<dbReference type="Proteomes" id="UP000006790">
    <property type="component" value="Chromosome 1"/>
</dbReference>
<dbReference type="HOGENOM" id="CLU_128832_0_1_1"/>